<evidence type="ECO:0000313" key="5">
    <source>
        <dbReference type="EMBL" id="MDX5929241.1"/>
    </source>
</evidence>
<evidence type="ECO:0000313" key="6">
    <source>
        <dbReference type="Proteomes" id="UP001279553"/>
    </source>
</evidence>
<protein>
    <submittedName>
        <fullName evidence="5">Helix-turn-helix domain-containing protein</fullName>
    </submittedName>
</protein>
<evidence type="ECO:0000259" key="4">
    <source>
        <dbReference type="PROSITE" id="PS50937"/>
    </source>
</evidence>
<evidence type="ECO:0000256" key="2">
    <source>
        <dbReference type="ARBA" id="ARBA00023125"/>
    </source>
</evidence>
<dbReference type="GO" id="GO:0003700">
    <property type="term" value="F:DNA-binding transcription factor activity"/>
    <property type="evidence" value="ECO:0007669"/>
    <property type="project" value="InterPro"/>
</dbReference>
<sequence>MIAGEKYSSNFGSAAAPAGREVPIGIVAVRSGCGIETIRFYEKAGVLPRARRAENGRRVYDNRDVARITFIRRARELGFSLSEVRGLLALAEGNGGTCEKVQSIALRHLDDIAAKISDLTTMQTVLNALVTRCVQGDDTACPLIDTLSSDRQRYAPETTSEIHI</sequence>
<dbReference type="Pfam" id="PF09278">
    <property type="entry name" value="MerR-DNA-bind"/>
    <property type="match status" value="1"/>
</dbReference>
<dbReference type="CDD" id="cd04785">
    <property type="entry name" value="HTH_CadR-PbrR-like"/>
    <property type="match status" value="1"/>
</dbReference>
<keyword evidence="1" id="KW-0805">Transcription regulation</keyword>
<proteinExistence type="predicted"/>
<evidence type="ECO:0000256" key="3">
    <source>
        <dbReference type="ARBA" id="ARBA00023163"/>
    </source>
</evidence>
<dbReference type="Gene3D" id="1.10.1660.10">
    <property type="match status" value="1"/>
</dbReference>
<dbReference type="PANTHER" id="PTHR30204">
    <property type="entry name" value="REDOX-CYCLING DRUG-SENSING TRANSCRIPTIONAL ACTIVATOR SOXR"/>
    <property type="match status" value="1"/>
</dbReference>
<keyword evidence="6" id="KW-1185">Reference proteome</keyword>
<dbReference type="Proteomes" id="UP001279553">
    <property type="component" value="Unassembled WGS sequence"/>
</dbReference>
<dbReference type="InterPro" id="IPR015358">
    <property type="entry name" value="Tscrpt_reg_MerR_DNA-bd"/>
</dbReference>
<organism evidence="5 6">
    <name type="scientific">Acidiphilium acidophilum</name>
    <name type="common">Thiobacillus acidophilus</name>
    <dbReference type="NCBI Taxonomy" id="76588"/>
    <lineage>
        <taxon>Bacteria</taxon>
        <taxon>Pseudomonadati</taxon>
        <taxon>Pseudomonadota</taxon>
        <taxon>Alphaproteobacteria</taxon>
        <taxon>Acetobacterales</taxon>
        <taxon>Acidocellaceae</taxon>
        <taxon>Acidiphilium</taxon>
    </lineage>
</organism>
<dbReference type="EMBL" id="JAWXYB010000001">
    <property type="protein sequence ID" value="MDX5929241.1"/>
    <property type="molecule type" value="Genomic_DNA"/>
</dbReference>
<dbReference type="InterPro" id="IPR000551">
    <property type="entry name" value="MerR-type_HTH_dom"/>
</dbReference>
<dbReference type="GO" id="GO:0003677">
    <property type="term" value="F:DNA binding"/>
    <property type="evidence" value="ECO:0007669"/>
    <property type="project" value="UniProtKB-KW"/>
</dbReference>
<feature type="domain" description="HTH merR-type" evidence="4">
    <location>
        <begin position="24"/>
        <end position="90"/>
    </location>
</feature>
<dbReference type="AlphaFoldDB" id="A0AAW9DK85"/>
<comment type="caution">
    <text evidence="5">The sequence shown here is derived from an EMBL/GenBank/DDBJ whole genome shotgun (WGS) entry which is preliminary data.</text>
</comment>
<gene>
    <name evidence="5" type="ORF">SIL87_00455</name>
</gene>
<accession>A0AAW9DK85</accession>
<dbReference type="PROSITE" id="PS50937">
    <property type="entry name" value="HTH_MERR_2"/>
    <property type="match status" value="1"/>
</dbReference>
<dbReference type="InterPro" id="IPR009061">
    <property type="entry name" value="DNA-bd_dom_put_sf"/>
</dbReference>
<dbReference type="RefSeq" id="WP_319612370.1">
    <property type="nucleotide sequence ID" value="NZ_JAWXYB010000001.1"/>
</dbReference>
<dbReference type="InterPro" id="IPR047057">
    <property type="entry name" value="MerR_fam"/>
</dbReference>
<keyword evidence="3" id="KW-0804">Transcription</keyword>
<reference evidence="5 6" key="1">
    <citation type="submission" date="2023-11" db="EMBL/GenBank/DDBJ databases">
        <title>MicrobeMod: A computational toolkit for identifying prokaryotic methylation and restriction-modification with nanopore sequencing.</title>
        <authorList>
            <person name="Crits-Christoph A."/>
            <person name="Kang S.C."/>
            <person name="Lee H."/>
            <person name="Ostrov N."/>
        </authorList>
    </citation>
    <scope>NUCLEOTIDE SEQUENCE [LARGE SCALE GENOMIC DNA]</scope>
    <source>
        <strain evidence="5 6">DSMZ 700</strain>
    </source>
</reference>
<dbReference type="PANTHER" id="PTHR30204:SF94">
    <property type="entry name" value="HEAVY METAL-DEPENDENT TRANSCRIPTIONAL REGULATOR HI_0293-RELATED"/>
    <property type="match status" value="1"/>
</dbReference>
<evidence type="ECO:0000256" key="1">
    <source>
        <dbReference type="ARBA" id="ARBA00023015"/>
    </source>
</evidence>
<keyword evidence="2" id="KW-0238">DNA-binding</keyword>
<dbReference type="SMART" id="SM00422">
    <property type="entry name" value="HTH_MERR"/>
    <property type="match status" value="1"/>
</dbReference>
<dbReference type="Pfam" id="PF00376">
    <property type="entry name" value="MerR"/>
    <property type="match status" value="1"/>
</dbReference>
<dbReference type="PRINTS" id="PR00040">
    <property type="entry name" value="HTHMERR"/>
</dbReference>
<dbReference type="SUPFAM" id="SSF46955">
    <property type="entry name" value="Putative DNA-binding domain"/>
    <property type="match status" value="1"/>
</dbReference>
<name>A0AAW9DK85_ACIAO</name>